<feature type="domain" description="Peptidase M16 N-terminal" evidence="2">
    <location>
        <begin position="56"/>
        <end position="199"/>
    </location>
</feature>
<dbReference type="InterPro" id="IPR011765">
    <property type="entry name" value="Pept_M16_N"/>
</dbReference>
<feature type="domain" description="Peptidase M16 C-terminal" evidence="3">
    <location>
        <begin position="655"/>
        <end position="834"/>
    </location>
</feature>
<sequence>MKEINRSHCNNRFCHLGIAGLFAVLMAWGGIAAAAVPGTASEGGDILRATLANGLRVIIVRNALAPVVTTQINYLAGSNEAPDGFPGMAHAQEHMMFRGSPGLSAGQLAAISAGMGGKFDADTQQSVTQYAFTVPDKDLDVALHIEAIRMAGVLDSEALWKRERGAIEQEVAQDLSSPDYVFYTRLLTEMFKDTPYAHDPLGTRASFDQTTGAMLQSFYDKWYAPNNAVLIIVGDVRPEQALARVRTLFGGIPARPLAKRPAIHLEPVQAQTLRLDTDQPYGTAVISFRMPGYDSIDYAAAEVLSDVLSSERGKLYGLVPQGSALSASFSLSTFRQSGLGFAASTFPKDGDARALLEQMRHILGNYAKNGVSPDLVTAAKKREMAAAEFQKNSVSGLASVWSQAVAVEGLASPDDGVRAIQAVTVADVNRVARQYLDFDHAISAILTPQTSGKPVVARGFGGKESFAPKQVKAVKLPAWAETDLNRLTIPASTVHPIVTVLPNGLKLIVQTESISHTVSIYGHIDNKPDLEQPVGQEGVNDVLGQLFSYGTKTLDRVAFQEALDAIAADESAGTDFSLQVMKNNLHQGIRLLADNELHPALPEAAFNIIRRQVAAAVAGELQSPGYLTNRALHAELFPKQDPTLREATPESVSSLSIGDVENYYRHVFRPDLTTIVVIGDVVPEQVKAEIEKFFGAWTAVGPKPETQLPGVVPNKPSTTRVPDASRVQDQVILAETLAINRFDPDYYALELGNHVLGGAFYATWLYRDLREKRGLVYYVDSSFQVGKTRAVYLVNYASDPSSVVKARAIVVRDLRQMQNAPVSADDLRRAKTLLLREVSLSEASVDHIAAGLISRAVLGLPLDEPTRAARRYIRLTARQVQAAYVKWISPSRLVQVTEGPQ</sequence>
<comment type="caution">
    <text evidence="4">The sequence shown here is derived from an EMBL/GenBank/DDBJ whole genome shotgun (WGS) entry which is preliminary data.</text>
</comment>
<name>E6QTE1_9ZZZZ</name>
<evidence type="ECO:0000259" key="2">
    <source>
        <dbReference type="Pfam" id="PF00675"/>
    </source>
</evidence>
<feature type="domain" description="Peptidase M16 C-terminal" evidence="3">
    <location>
        <begin position="213"/>
        <end position="381"/>
    </location>
</feature>
<organism evidence="4">
    <name type="scientific">mine drainage metagenome</name>
    <dbReference type="NCBI Taxonomy" id="410659"/>
    <lineage>
        <taxon>unclassified sequences</taxon>
        <taxon>metagenomes</taxon>
        <taxon>ecological metagenomes</taxon>
    </lineage>
</organism>
<accession>E6QTE1</accession>
<dbReference type="PANTHER" id="PTHR11851">
    <property type="entry name" value="METALLOPROTEASE"/>
    <property type="match status" value="1"/>
</dbReference>
<dbReference type="Pfam" id="PF05193">
    <property type="entry name" value="Peptidase_M16_C"/>
    <property type="match status" value="2"/>
</dbReference>
<reference evidence="4" key="1">
    <citation type="submission" date="2009-10" db="EMBL/GenBank/DDBJ databases">
        <title>Diversity of trophic interactions inside an arsenic-rich microbial ecosystem.</title>
        <authorList>
            <person name="Bertin P.N."/>
            <person name="Heinrich-Salmeron A."/>
            <person name="Pelletier E."/>
            <person name="Goulhen-Chollet F."/>
            <person name="Arsene-Ploetze F."/>
            <person name="Gallien S."/>
            <person name="Calteau A."/>
            <person name="Vallenet D."/>
            <person name="Casiot C."/>
            <person name="Chane-Woon-Ming B."/>
            <person name="Giloteaux L."/>
            <person name="Barakat M."/>
            <person name="Bonnefoy V."/>
            <person name="Bruneel O."/>
            <person name="Chandler M."/>
            <person name="Cleiss J."/>
            <person name="Duran R."/>
            <person name="Elbaz-Poulichet F."/>
            <person name="Fonknechten N."/>
            <person name="Lauga B."/>
            <person name="Mornico D."/>
            <person name="Ortet P."/>
            <person name="Schaeffer C."/>
            <person name="Siguier P."/>
            <person name="Alexander Thil Smith A."/>
            <person name="Van Dorsselaer A."/>
            <person name="Weissenbach J."/>
            <person name="Medigue C."/>
            <person name="Le Paslier D."/>
        </authorList>
    </citation>
    <scope>NUCLEOTIDE SEQUENCE</scope>
</reference>
<dbReference type="Gene3D" id="3.30.830.10">
    <property type="entry name" value="Metalloenzyme, LuxS/M16 peptidase-like"/>
    <property type="match status" value="4"/>
</dbReference>
<comment type="similarity">
    <text evidence="1">Belongs to the peptidase M16 family.</text>
</comment>
<dbReference type="Pfam" id="PF00675">
    <property type="entry name" value="Peptidase_M16"/>
    <property type="match status" value="1"/>
</dbReference>
<dbReference type="SUPFAM" id="SSF63411">
    <property type="entry name" value="LuxS/MPP-like metallohydrolase"/>
    <property type="match status" value="4"/>
</dbReference>
<dbReference type="AlphaFoldDB" id="E6QTE1"/>
<evidence type="ECO:0000256" key="1">
    <source>
        <dbReference type="ARBA" id="ARBA00007261"/>
    </source>
</evidence>
<dbReference type="InterPro" id="IPR007863">
    <property type="entry name" value="Peptidase_M16_C"/>
</dbReference>
<dbReference type="GO" id="GO:0046872">
    <property type="term" value="F:metal ion binding"/>
    <property type="evidence" value="ECO:0007669"/>
    <property type="project" value="InterPro"/>
</dbReference>
<proteinExistence type="inferred from homology"/>
<protein>
    <submittedName>
        <fullName evidence="4">Peptidase M16 domain protein</fullName>
    </submittedName>
</protein>
<dbReference type="EMBL" id="CABR01000087">
    <property type="protein sequence ID" value="CBI10513.1"/>
    <property type="molecule type" value="Genomic_DNA"/>
</dbReference>
<dbReference type="PANTHER" id="PTHR11851:SF49">
    <property type="entry name" value="MITOCHONDRIAL-PROCESSING PEPTIDASE SUBUNIT ALPHA"/>
    <property type="match status" value="1"/>
</dbReference>
<gene>
    <name evidence="4" type="ORF">CARN7_1295</name>
</gene>
<evidence type="ECO:0000313" key="4">
    <source>
        <dbReference type="EMBL" id="CBI10513.1"/>
    </source>
</evidence>
<dbReference type="InterPro" id="IPR050361">
    <property type="entry name" value="MPP/UQCRC_Complex"/>
</dbReference>
<evidence type="ECO:0000259" key="3">
    <source>
        <dbReference type="Pfam" id="PF05193"/>
    </source>
</evidence>
<dbReference type="InterPro" id="IPR011249">
    <property type="entry name" value="Metalloenz_LuxS/M16"/>
</dbReference>